<protein>
    <recommendedName>
        <fullName evidence="2">NADP-dependent oxidoreductase domain-containing protein</fullName>
    </recommendedName>
</protein>
<dbReference type="GO" id="GO:0005737">
    <property type="term" value="C:cytoplasm"/>
    <property type="evidence" value="ECO:0007669"/>
    <property type="project" value="TreeGrafter"/>
</dbReference>
<name>A0A427YRB3_9TREE</name>
<evidence type="ECO:0000259" key="2">
    <source>
        <dbReference type="Pfam" id="PF00248"/>
    </source>
</evidence>
<dbReference type="EMBL" id="RSCD01000003">
    <property type="protein sequence ID" value="RSH93609.1"/>
    <property type="molecule type" value="Genomic_DNA"/>
</dbReference>
<dbReference type="InterPro" id="IPR050791">
    <property type="entry name" value="Aldo-Keto_reductase"/>
</dbReference>
<dbReference type="STRING" id="1890683.A0A427YRB3"/>
<accession>A0A427YRB3</accession>
<dbReference type="AlphaFoldDB" id="A0A427YRB3"/>
<dbReference type="InterPro" id="IPR036812">
    <property type="entry name" value="NAD(P)_OxRdtase_dom_sf"/>
</dbReference>
<sequence>MPKTLQFQDIQVPNPGFGAMSLSGGYGPADDDESLKVLARAYELGCTFWDTAAVYGMGHNEELIGRFLKATPGAREKLFIGSKCGWDIDFEKKTNGGVINTAEHIHKTIDSSIKRLGTTPDLYYLHRRDPRTPLEETIGALAEIKKAGKCKYIGISECSAETLRAACKIAHIDALQIEYSPWYTDHERNDLIAAARDNGVTIIAYSPLGKGMLTGKYKDASQFAGDIRGSAPRFSAENLPKNLRLVEEFEKLAKAKGCTPGQLSIAWVAAQGAIPIPGTKSVSRLEENFGAGKVDLSEAELKAIREIIVSAEPVGNRYSDAHMAMVGK</sequence>
<dbReference type="SUPFAM" id="SSF51430">
    <property type="entry name" value="NAD(P)-linked oxidoreductase"/>
    <property type="match status" value="1"/>
</dbReference>
<feature type="domain" description="NADP-dependent oxidoreductase" evidence="2">
    <location>
        <begin position="16"/>
        <end position="308"/>
    </location>
</feature>
<organism evidence="3 4">
    <name type="scientific">Saitozyma podzolica</name>
    <dbReference type="NCBI Taxonomy" id="1890683"/>
    <lineage>
        <taxon>Eukaryota</taxon>
        <taxon>Fungi</taxon>
        <taxon>Dikarya</taxon>
        <taxon>Basidiomycota</taxon>
        <taxon>Agaricomycotina</taxon>
        <taxon>Tremellomycetes</taxon>
        <taxon>Tremellales</taxon>
        <taxon>Trimorphomycetaceae</taxon>
        <taxon>Saitozyma</taxon>
    </lineage>
</organism>
<evidence type="ECO:0000313" key="4">
    <source>
        <dbReference type="Proteomes" id="UP000279259"/>
    </source>
</evidence>
<dbReference type="OrthoDB" id="37537at2759"/>
<dbReference type="PANTHER" id="PTHR43625:SF7">
    <property type="entry name" value="REDUCTASE (YAKC), PUTATIVE (AFU_ORTHOLOGUE AFUA_8G01560)-RELATED"/>
    <property type="match status" value="1"/>
</dbReference>
<dbReference type="Pfam" id="PF00248">
    <property type="entry name" value="Aldo_ket_red"/>
    <property type="match status" value="1"/>
</dbReference>
<dbReference type="PANTHER" id="PTHR43625">
    <property type="entry name" value="AFLATOXIN B1 ALDEHYDE REDUCTASE"/>
    <property type="match status" value="1"/>
</dbReference>
<evidence type="ECO:0000256" key="1">
    <source>
        <dbReference type="ARBA" id="ARBA00023002"/>
    </source>
</evidence>
<keyword evidence="4" id="KW-1185">Reference proteome</keyword>
<gene>
    <name evidence="3" type="ORF">EHS25_006255</name>
</gene>
<proteinExistence type="predicted"/>
<dbReference type="Gene3D" id="3.20.20.100">
    <property type="entry name" value="NADP-dependent oxidoreductase domain"/>
    <property type="match status" value="1"/>
</dbReference>
<dbReference type="InterPro" id="IPR023210">
    <property type="entry name" value="NADP_OxRdtase_dom"/>
</dbReference>
<comment type="caution">
    <text evidence="3">The sequence shown here is derived from an EMBL/GenBank/DDBJ whole genome shotgun (WGS) entry which is preliminary data.</text>
</comment>
<evidence type="ECO:0000313" key="3">
    <source>
        <dbReference type="EMBL" id="RSH93609.1"/>
    </source>
</evidence>
<dbReference type="Proteomes" id="UP000279259">
    <property type="component" value="Unassembled WGS sequence"/>
</dbReference>
<keyword evidence="1" id="KW-0560">Oxidoreductase</keyword>
<reference evidence="3 4" key="1">
    <citation type="submission" date="2018-11" db="EMBL/GenBank/DDBJ databases">
        <title>Genome sequence of Saitozyma podzolica DSM 27192.</title>
        <authorList>
            <person name="Aliyu H."/>
            <person name="Gorte O."/>
            <person name="Ochsenreither K."/>
        </authorList>
    </citation>
    <scope>NUCLEOTIDE SEQUENCE [LARGE SCALE GENOMIC DNA]</scope>
    <source>
        <strain evidence="3 4">DSM 27192</strain>
    </source>
</reference>
<dbReference type="GO" id="GO:0016491">
    <property type="term" value="F:oxidoreductase activity"/>
    <property type="evidence" value="ECO:0007669"/>
    <property type="project" value="UniProtKB-KW"/>
</dbReference>